<accession>A0ABR6AFY6</accession>
<dbReference type="SUPFAM" id="SSF52016">
    <property type="entry name" value="LeuD/IlvD-like"/>
    <property type="match status" value="1"/>
</dbReference>
<dbReference type="EC" id="4.2.1.12" evidence="9 10"/>
<dbReference type="Proteomes" id="UP000539787">
    <property type="component" value="Unassembled WGS sequence"/>
</dbReference>
<dbReference type="InterPro" id="IPR020558">
    <property type="entry name" value="DiOHA_6PGluconate_deHydtase_CS"/>
</dbReference>
<comment type="catalytic activity">
    <reaction evidence="9">
        <text>6-phospho-D-gluconate = 2-dehydro-3-deoxy-6-phospho-D-gluconate + H2O</text>
        <dbReference type="Rhea" id="RHEA:17277"/>
        <dbReference type="ChEBI" id="CHEBI:15377"/>
        <dbReference type="ChEBI" id="CHEBI:57569"/>
        <dbReference type="ChEBI" id="CHEBI:58759"/>
        <dbReference type="EC" id="4.2.1.12"/>
    </reaction>
</comment>
<dbReference type="InterPro" id="IPR004786">
    <property type="entry name" value="6-phosphgluc_deHydtase"/>
</dbReference>
<dbReference type="PROSITE" id="PS00887">
    <property type="entry name" value="ILVD_EDD_2"/>
    <property type="match status" value="1"/>
</dbReference>
<dbReference type="Pfam" id="PF24877">
    <property type="entry name" value="ILV_EDD_C"/>
    <property type="match status" value="1"/>
</dbReference>
<dbReference type="InterPro" id="IPR037237">
    <property type="entry name" value="IlvD/EDD_N"/>
</dbReference>
<dbReference type="RefSeq" id="WP_171601577.1">
    <property type="nucleotide sequence ID" value="NZ_JABFCQ010000001.1"/>
</dbReference>
<dbReference type="InterPro" id="IPR000581">
    <property type="entry name" value="ILV_EDD_N"/>
</dbReference>
<evidence type="ECO:0000256" key="2">
    <source>
        <dbReference type="ARBA" id="ARBA00022485"/>
    </source>
</evidence>
<reference evidence="13 14" key="1">
    <citation type="submission" date="2020-07" db="EMBL/GenBank/DDBJ databases">
        <authorList>
            <person name="Sun Q."/>
        </authorList>
    </citation>
    <scope>NUCLEOTIDE SEQUENCE [LARGE SCALE GENOMIC DNA]</scope>
    <source>
        <strain evidence="13 14">WYCCWR 11317</strain>
    </source>
</reference>
<dbReference type="HAMAP" id="MF_02094">
    <property type="entry name" value="Edd"/>
    <property type="match status" value="1"/>
</dbReference>
<dbReference type="SUPFAM" id="SSF143975">
    <property type="entry name" value="IlvD/EDD N-terminal domain-like"/>
    <property type="match status" value="1"/>
</dbReference>
<evidence type="ECO:0000313" key="13">
    <source>
        <dbReference type="EMBL" id="MBA5805544.1"/>
    </source>
</evidence>
<comment type="caution">
    <text evidence="13">The sequence shown here is derived from an EMBL/GenBank/DDBJ whole genome shotgun (WGS) entry which is preliminary data.</text>
</comment>
<comment type="function">
    <text evidence="9">Catalyzes the dehydration of 6-phospho-D-gluconate to 2-dehydro-3-deoxy-6-phospho-D-gluconate.</text>
</comment>
<feature type="domain" description="Dihydroxy-acid/6-phosphogluconate dehydratase C-terminal" evidence="12">
    <location>
        <begin position="408"/>
        <end position="601"/>
    </location>
</feature>
<keyword evidence="3 9" id="KW-0479">Metal-binding</keyword>
<sequence length="607" mass="64480">MSAHARISAITDRIVERSKPSRERYLERLRAAASQGVARSVLGCANLAHGFAVCSPADKDALAGDRIPNLGIITAYNDMLSAHQPFETYPAIIREAAAEAGGVAQVAGGVPAMCDGVTQGQPGMELSLFSRDLIAMSAGVGLSHNMFDAALFLGVCDKIVPGLVIAALSFGHLPSIFVPAGPMTTGLPNDEKSRVRQLFAEGKVGRAELLEAESKSYHGPGTCTFYGTANSNQMLMEIMGFHMPGSSFINPGTPLREALTREAAKRALAITALGNEFTPAGEMIDERSVVNGVVGLHATGGSTNHTLHLVAMARAAGIQLTWQDIAELSEVVPLLARVYPNGLADVNHFQAAGGMGFLIKELLKHGLVHDDVRTVFGQGLQAYTVDARLGENGGVLREPSPEKSVDPKVLSSIETPFQANGGLKMLRGNLGKAVIKISAVKPERHIIEAPAIIFHSQQELQDAFKEGKLNRDFIAVVRFQGPKANGMPELHKLTPPLGVLQDRGFRVALLTDGRMSGASGKVPAAIHVTPEAVDGGPIARIREGDIIRLDAIKGTLELLVDAADLAEREPVTVDLSDNEFGMGRELFAPFRRAVGPSDQGASVLFHH</sequence>
<keyword evidence="4 9" id="KW-0408">Iron</keyword>
<evidence type="ECO:0000256" key="4">
    <source>
        <dbReference type="ARBA" id="ARBA00023004"/>
    </source>
</evidence>
<dbReference type="InterPro" id="IPR056740">
    <property type="entry name" value="ILV_EDD_C"/>
</dbReference>
<dbReference type="PANTHER" id="PTHR43661">
    <property type="entry name" value="D-XYLONATE DEHYDRATASE"/>
    <property type="match status" value="1"/>
</dbReference>
<dbReference type="Pfam" id="PF00920">
    <property type="entry name" value="ILVD_EDD_N"/>
    <property type="match status" value="1"/>
</dbReference>
<feature type="domain" description="Dihydroxy-acid/6-phosphogluconate dehydratase N-terminal" evidence="11">
    <location>
        <begin position="68"/>
        <end position="381"/>
    </location>
</feature>
<keyword evidence="8 9" id="KW-0119">Carbohydrate metabolism</keyword>
<evidence type="ECO:0000259" key="12">
    <source>
        <dbReference type="Pfam" id="PF24877"/>
    </source>
</evidence>
<keyword evidence="2 9" id="KW-0004">4Fe-4S</keyword>
<evidence type="ECO:0000256" key="9">
    <source>
        <dbReference type="HAMAP-Rule" id="MF_02094"/>
    </source>
</evidence>
<dbReference type="InterPro" id="IPR042096">
    <property type="entry name" value="Dihydro-acid_dehy_C"/>
</dbReference>
<comment type="similarity">
    <text evidence="1 9">Belongs to the IlvD/Edd family.</text>
</comment>
<feature type="binding site" evidence="9">
    <location>
        <position position="223"/>
    </location>
    <ligand>
        <name>[4Fe-4S] cluster</name>
        <dbReference type="ChEBI" id="CHEBI:49883"/>
    </ligand>
</feature>
<keyword evidence="14" id="KW-1185">Reference proteome</keyword>
<dbReference type="NCBIfam" id="TIGR01196">
    <property type="entry name" value="edd"/>
    <property type="match status" value="1"/>
</dbReference>
<keyword evidence="5 9" id="KW-0411">Iron-sulfur</keyword>
<dbReference type="PROSITE" id="PS00886">
    <property type="entry name" value="ILVD_EDD_1"/>
    <property type="match status" value="1"/>
</dbReference>
<evidence type="ECO:0000256" key="1">
    <source>
        <dbReference type="ARBA" id="ARBA00006486"/>
    </source>
</evidence>
<evidence type="ECO:0000256" key="6">
    <source>
        <dbReference type="ARBA" id="ARBA00023064"/>
    </source>
</evidence>
<evidence type="ECO:0000256" key="7">
    <source>
        <dbReference type="ARBA" id="ARBA00023239"/>
    </source>
</evidence>
<feature type="binding site" evidence="9">
    <location>
        <position position="156"/>
    </location>
    <ligand>
        <name>[4Fe-4S] cluster</name>
        <dbReference type="ChEBI" id="CHEBI:49883"/>
    </ligand>
</feature>
<name>A0ABR6AFY6_9HYPH</name>
<evidence type="ECO:0000256" key="8">
    <source>
        <dbReference type="ARBA" id="ARBA00023277"/>
    </source>
</evidence>
<organism evidence="13 14">
    <name type="scientific">Rhizobium changzhiense</name>
    <dbReference type="NCBI Taxonomy" id="2692317"/>
    <lineage>
        <taxon>Bacteria</taxon>
        <taxon>Pseudomonadati</taxon>
        <taxon>Pseudomonadota</taxon>
        <taxon>Alphaproteobacteria</taxon>
        <taxon>Hyphomicrobiales</taxon>
        <taxon>Rhizobiaceae</taxon>
        <taxon>Rhizobium/Agrobacterium group</taxon>
        <taxon>Rhizobium</taxon>
    </lineage>
</organism>
<evidence type="ECO:0000256" key="3">
    <source>
        <dbReference type="ARBA" id="ARBA00022723"/>
    </source>
</evidence>
<dbReference type="Gene3D" id="3.50.30.80">
    <property type="entry name" value="IlvD/EDD C-terminal domain-like"/>
    <property type="match status" value="1"/>
</dbReference>
<protein>
    <recommendedName>
        <fullName evidence="9 10">Phosphogluconate dehydratase</fullName>
        <ecNumber evidence="9 10">4.2.1.12</ecNumber>
    </recommendedName>
</protein>
<keyword evidence="6 9" id="KW-0311">Gluconate utilization</keyword>
<evidence type="ECO:0000259" key="11">
    <source>
        <dbReference type="Pfam" id="PF00920"/>
    </source>
</evidence>
<keyword evidence="7 9" id="KW-0456">Lyase</keyword>
<proteinExistence type="inferred from homology"/>
<dbReference type="GO" id="GO:0004456">
    <property type="term" value="F:phosphogluconate dehydratase activity"/>
    <property type="evidence" value="ECO:0007669"/>
    <property type="project" value="UniProtKB-EC"/>
</dbReference>
<evidence type="ECO:0000313" key="14">
    <source>
        <dbReference type="Proteomes" id="UP000539787"/>
    </source>
</evidence>
<comment type="cofactor">
    <cofactor evidence="9">
        <name>[4Fe-4S] cluster</name>
        <dbReference type="ChEBI" id="CHEBI:49883"/>
    </cofactor>
    <text evidence="9">Binds 1 [4Fe-4S] cluster.</text>
</comment>
<evidence type="ECO:0000256" key="10">
    <source>
        <dbReference type="NCBIfam" id="TIGR01196"/>
    </source>
</evidence>
<comment type="pathway">
    <text evidence="9">Carbohydrate metabolism; Entner-Doudoroff pathway.</text>
</comment>
<gene>
    <name evidence="9 13" type="primary">edd</name>
    <name evidence="13" type="ORF">HX902_28395</name>
</gene>
<dbReference type="EMBL" id="JACGBJ010000021">
    <property type="protein sequence ID" value="MBA5805544.1"/>
    <property type="molecule type" value="Genomic_DNA"/>
</dbReference>
<dbReference type="PANTHER" id="PTHR43661:SF1">
    <property type="entry name" value="PHOSPHOGLUCONATE DEHYDRATASE"/>
    <property type="match status" value="1"/>
</dbReference>
<evidence type="ECO:0000256" key="5">
    <source>
        <dbReference type="ARBA" id="ARBA00023014"/>
    </source>
</evidence>